<protein>
    <submittedName>
        <fullName evidence="1">Uncharacterized protein</fullName>
    </submittedName>
</protein>
<proteinExistence type="predicted"/>
<gene>
    <name evidence="1" type="ORF">A2654_02245</name>
</gene>
<dbReference type="AlphaFoldDB" id="A0A1G2E2H9"/>
<dbReference type="Proteomes" id="UP000178721">
    <property type="component" value="Unassembled WGS sequence"/>
</dbReference>
<dbReference type="EMBL" id="MHMA01000029">
    <property type="protein sequence ID" value="OGZ20013.1"/>
    <property type="molecule type" value="Genomic_DNA"/>
</dbReference>
<organism evidence="1 2">
    <name type="scientific">Candidatus Nealsonbacteria bacterium RIFCSPHIGHO2_01_FULL_43_31</name>
    <dbReference type="NCBI Taxonomy" id="1801665"/>
    <lineage>
        <taxon>Bacteria</taxon>
        <taxon>Candidatus Nealsoniibacteriota</taxon>
    </lineage>
</organism>
<name>A0A1G2E2H9_9BACT</name>
<sequence>MEAYIVPDWLTVIAGLVISRRKFSEQQVLFGLRSARAAEGRWCLPTGLGAIRRDISSMLAAEAPDSLNGPMEWVRRMSERHQQAFLSPAGFALAEARWYIELPSKINPGQLEPLKPICQLDGRSLLVKIYFWLDWQSDESPEPAKTEWPFKEIKFFSKEDLKNVSVAFGCDKDLEAIFW</sequence>
<comment type="caution">
    <text evidence="1">The sequence shown here is derived from an EMBL/GenBank/DDBJ whole genome shotgun (WGS) entry which is preliminary data.</text>
</comment>
<accession>A0A1G2E2H9</accession>
<reference evidence="1 2" key="1">
    <citation type="journal article" date="2016" name="Nat. Commun.">
        <title>Thousands of microbial genomes shed light on interconnected biogeochemical processes in an aquifer system.</title>
        <authorList>
            <person name="Anantharaman K."/>
            <person name="Brown C.T."/>
            <person name="Hug L.A."/>
            <person name="Sharon I."/>
            <person name="Castelle C.J."/>
            <person name="Probst A.J."/>
            <person name="Thomas B.C."/>
            <person name="Singh A."/>
            <person name="Wilkins M.J."/>
            <person name="Karaoz U."/>
            <person name="Brodie E.L."/>
            <person name="Williams K.H."/>
            <person name="Hubbard S.S."/>
            <person name="Banfield J.F."/>
        </authorList>
    </citation>
    <scope>NUCLEOTIDE SEQUENCE [LARGE SCALE GENOMIC DNA]</scope>
</reference>
<evidence type="ECO:0000313" key="1">
    <source>
        <dbReference type="EMBL" id="OGZ20013.1"/>
    </source>
</evidence>
<evidence type="ECO:0000313" key="2">
    <source>
        <dbReference type="Proteomes" id="UP000178721"/>
    </source>
</evidence>